<dbReference type="NCBIfam" id="TIGR02115">
    <property type="entry name" value="potass_kdpF"/>
    <property type="match status" value="1"/>
</dbReference>
<dbReference type="Proteomes" id="UP001194469">
    <property type="component" value="Unassembled WGS sequence"/>
</dbReference>
<accession>A0ABS0J664</accession>
<dbReference type="EMBL" id="VRYY01000427">
    <property type="protein sequence ID" value="MBG3877958.1"/>
    <property type="molecule type" value="Genomic_DNA"/>
</dbReference>
<comment type="caution">
    <text evidence="2">The sequence shown here is derived from an EMBL/GenBank/DDBJ whole genome shotgun (WGS) entry which is preliminary data.</text>
</comment>
<keyword evidence="3" id="KW-1185">Reference proteome</keyword>
<evidence type="ECO:0000313" key="2">
    <source>
        <dbReference type="EMBL" id="MBG3877958.1"/>
    </source>
</evidence>
<organism evidence="2 3">
    <name type="scientific">Nitratidesulfovibrio oxamicus</name>
    <dbReference type="NCBI Taxonomy" id="32016"/>
    <lineage>
        <taxon>Bacteria</taxon>
        <taxon>Pseudomonadati</taxon>
        <taxon>Thermodesulfobacteriota</taxon>
        <taxon>Desulfovibrionia</taxon>
        <taxon>Desulfovibrionales</taxon>
        <taxon>Desulfovibrionaceae</taxon>
        <taxon>Nitratidesulfovibrio</taxon>
    </lineage>
</organism>
<evidence type="ECO:0000256" key="1">
    <source>
        <dbReference type="SAM" id="Phobius"/>
    </source>
</evidence>
<gene>
    <name evidence="2" type="primary">kdpF</name>
    <name evidence="2" type="ORF">FVW20_13310</name>
</gene>
<keyword evidence="1" id="KW-0812">Transmembrane</keyword>
<keyword evidence="1" id="KW-0472">Membrane</keyword>
<dbReference type="Pfam" id="PF09604">
    <property type="entry name" value="Potass_KdpF"/>
    <property type="match status" value="1"/>
</dbReference>
<evidence type="ECO:0000313" key="3">
    <source>
        <dbReference type="Proteomes" id="UP001194469"/>
    </source>
</evidence>
<dbReference type="InterPro" id="IPR011726">
    <property type="entry name" value="KdpF"/>
</dbReference>
<dbReference type="RefSeq" id="WP_167124920.1">
    <property type="nucleotide sequence ID" value="NZ_VRYY01000427.1"/>
</dbReference>
<feature type="transmembrane region" description="Helical" evidence="1">
    <location>
        <begin position="6"/>
        <end position="24"/>
    </location>
</feature>
<reference evidence="2 3" key="1">
    <citation type="submission" date="2019-08" db="EMBL/GenBank/DDBJ databases">
        <authorList>
            <person name="Luo N."/>
        </authorList>
    </citation>
    <scope>NUCLEOTIDE SEQUENCE [LARGE SCALE GENOMIC DNA]</scope>
    <source>
        <strain evidence="2 3">NCIMB 9442</strain>
    </source>
</reference>
<proteinExistence type="predicted"/>
<sequence length="29" mass="3331">MELYDSIGIAFAAGLFVYLVYALFRPDKF</sequence>
<keyword evidence="1" id="KW-1133">Transmembrane helix</keyword>
<name>A0ABS0J664_9BACT</name>
<protein>
    <submittedName>
        <fullName evidence="2">K(+)-transporting ATPase subunit F</fullName>
    </submittedName>
</protein>